<dbReference type="GO" id="GO:0016990">
    <property type="term" value="F:arginine deiminase activity"/>
    <property type="evidence" value="ECO:0007669"/>
    <property type="project" value="TreeGrafter"/>
</dbReference>
<name>I0YIR5_COCSC</name>
<dbReference type="eggNOG" id="ENOG502QU2S">
    <property type="taxonomic scope" value="Eukaryota"/>
</dbReference>
<dbReference type="Proteomes" id="UP000007264">
    <property type="component" value="Unassembled WGS sequence"/>
</dbReference>
<proteinExistence type="predicted"/>
<reference evidence="1 2" key="1">
    <citation type="journal article" date="2012" name="Genome Biol.">
        <title>The genome of the polar eukaryotic microalga coccomyxa subellipsoidea reveals traits of cold adaptation.</title>
        <authorList>
            <person name="Blanc G."/>
            <person name="Agarkova I."/>
            <person name="Grimwood J."/>
            <person name="Kuo A."/>
            <person name="Brueggeman A."/>
            <person name="Dunigan D."/>
            <person name="Gurnon J."/>
            <person name="Ladunga I."/>
            <person name="Lindquist E."/>
            <person name="Lucas S."/>
            <person name="Pangilinan J."/>
            <person name="Proschold T."/>
            <person name="Salamov A."/>
            <person name="Schmutz J."/>
            <person name="Weeks D."/>
            <person name="Yamada T."/>
            <person name="Claverie J.M."/>
            <person name="Grigoriev I."/>
            <person name="Van Etten J."/>
            <person name="Lomsadze A."/>
            <person name="Borodovsky M."/>
        </authorList>
    </citation>
    <scope>NUCLEOTIDE SEQUENCE [LARGE SCALE GENOMIC DNA]</scope>
    <source>
        <strain evidence="1 2">C-169</strain>
    </source>
</reference>
<dbReference type="PANTHER" id="PTHR47271">
    <property type="entry name" value="ARGININE DEIMINASE"/>
    <property type="match status" value="1"/>
</dbReference>
<dbReference type="GO" id="GO:0019546">
    <property type="term" value="P:L-arginine deiminase pathway"/>
    <property type="evidence" value="ECO:0007669"/>
    <property type="project" value="TreeGrafter"/>
</dbReference>
<gene>
    <name evidence="1" type="ORF">COCSUDRAFT_20812</name>
</gene>
<dbReference type="RefSeq" id="XP_005642828.1">
    <property type="nucleotide sequence ID" value="XM_005642771.1"/>
</dbReference>
<evidence type="ECO:0008006" key="3">
    <source>
        <dbReference type="Google" id="ProtNLM"/>
    </source>
</evidence>
<keyword evidence="2" id="KW-1185">Reference proteome</keyword>
<protein>
    <recommendedName>
        <fullName evidence="3">Arginine deiminase</fullName>
    </recommendedName>
</protein>
<comment type="caution">
    <text evidence="1">The sequence shown here is derived from an EMBL/GenBank/DDBJ whole genome shotgun (WGS) entry which is preliminary data.</text>
</comment>
<evidence type="ECO:0000313" key="1">
    <source>
        <dbReference type="EMBL" id="EIE18284.1"/>
    </source>
</evidence>
<dbReference type="PANTHER" id="PTHR47271:SF2">
    <property type="entry name" value="ARGININE DEIMINASE"/>
    <property type="match status" value="1"/>
</dbReference>
<dbReference type="SUPFAM" id="SSF55909">
    <property type="entry name" value="Pentein"/>
    <property type="match status" value="1"/>
</dbReference>
<dbReference type="Gene3D" id="3.75.10.10">
    <property type="entry name" value="L-arginine/glycine Amidinotransferase, Chain A"/>
    <property type="match status" value="2"/>
</dbReference>
<dbReference type="KEGG" id="csl:COCSUDRAFT_20812"/>
<dbReference type="OrthoDB" id="5590314at2759"/>
<dbReference type="AlphaFoldDB" id="I0YIR5"/>
<evidence type="ECO:0000313" key="2">
    <source>
        <dbReference type="Proteomes" id="UP000007264"/>
    </source>
</evidence>
<dbReference type="GeneID" id="17036191"/>
<organism evidence="1 2">
    <name type="scientific">Coccomyxa subellipsoidea (strain C-169)</name>
    <name type="common">Green microalga</name>
    <dbReference type="NCBI Taxonomy" id="574566"/>
    <lineage>
        <taxon>Eukaryota</taxon>
        <taxon>Viridiplantae</taxon>
        <taxon>Chlorophyta</taxon>
        <taxon>core chlorophytes</taxon>
        <taxon>Trebouxiophyceae</taxon>
        <taxon>Trebouxiophyceae incertae sedis</taxon>
        <taxon>Coccomyxaceae</taxon>
        <taxon>Coccomyxa</taxon>
        <taxon>Coccomyxa subellipsoidea</taxon>
    </lineage>
</organism>
<dbReference type="STRING" id="574566.I0YIR5"/>
<dbReference type="Pfam" id="PF02274">
    <property type="entry name" value="ADI"/>
    <property type="match status" value="1"/>
</dbReference>
<accession>I0YIR5</accession>
<sequence length="337" mass="37812">MVGEPFEHDAPAIQEHENEPAEVVIVCEPEGTSLMMGGLHPRASLYERPVNLDAAKAAHSEFRRVMREHGVKVRACMREQDRHYVTKEYMKEVLEHMSIAQLIDTILINPTVHISPSYRDTGLSATYTFKPLSNLVYTRDQQVLPYTGLPVIGEIEAPGFLEGGDFFSAGRDLAMVGIGLRSNFEACRQLMERDLLGTRRLAIVRDEFEQHQARGCATMAFRYPTRRLVDEWTRTADGGYELTRQGVEFSAYMRGEGYHIIPIKATDQLLYGCNVLNLGNSKVLSVHAATARQIVRDPHFKGEVQVVNFTPITSMYGAVHCSSQVSPAAKFSLFSIF</sequence>
<dbReference type="EMBL" id="AGSI01000025">
    <property type="protein sequence ID" value="EIE18284.1"/>
    <property type="molecule type" value="Genomic_DNA"/>
</dbReference>